<dbReference type="InterPro" id="IPR016174">
    <property type="entry name" value="Di-haem_cyt_TM"/>
</dbReference>
<evidence type="ECO:0000256" key="18">
    <source>
        <dbReference type="PIRSR" id="PIRSR038885-1"/>
    </source>
</evidence>
<proteinExistence type="inferred from homology"/>
<comment type="cofactor">
    <cofactor evidence="19">
        <name>heme</name>
        <dbReference type="ChEBI" id="CHEBI:30413"/>
    </cofactor>
    <text evidence="19">Binds 2 heme groups non-covalently.</text>
</comment>
<dbReference type="SUPFAM" id="SSF81648">
    <property type="entry name" value="a domain/subunit of cytochrome bc1 complex (Ubiquinol-cytochrome c reductase)"/>
    <property type="match status" value="1"/>
</dbReference>
<dbReference type="SUPFAM" id="SSF81342">
    <property type="entry name" value="Transmembrane di-heme cytochromes"/>
    <property type="match status" value="1"/>
</dbReference>
<dbReference type="PROSITE" id="PS51002">
    <property type="entry name" value="CYTB_NTER"/>
    <property type="match status" value="1"/>
</dbReference>
<evidence type="ECO:0000256" key="2">
    <source>
        <dbReference type="ARBA" id="ARBA00004448"/>
    </source>
</evidence>
<evidence type="ECO:0000256" key="19">
    <source>
        <dbReference type="PIRSR" id="PIRSR038885-2"/>
    </source>
</evidence>
<dbReference type="Pfam" id="PF00032">
    <property type="entry name" value="Cytochrom_B_C"/>
    <property type="match status" value="1"/>
</dbReference>
<dbReference type="InterPro" id="IPR005797">
    <property type="entry name" value="Cyt_b/b6_N"/>
</dbReference>
<comment type="function">
    <text evidence="1 20">Component of the ubiquinol-cytochrome c reductase complex (complex III or cytochrome b-c1 complex) that is part of the mitochondrial respiratory chain. The b-c1 complex mediates electron transfer from ubiquinol to cytochrome c. Contributes to the generation of a proton gradient across the mitochondrial membrane that is then used for ATP synthesis.</text>
</comment>
<gene>
    <name evidence="23" type="primary">CYTB</name>
</gene>
<dbReference type="PANTHER" id="PTHR19271:SF16">
    <property type="entry name" value="CYTOCHROME B"/>
    <property type="match status" value="1"/>
</dbReference>
<protein>
    <recommendedName>
        <fullName evidence="4 20">Cytochrome b</fullName>
    </recommendedName>
</protein>
<feature type="binding site" description="axial binding residue" evidence="19">
    <location>
        <position position="182"/>
    </location>
    <ligand>
        <name>heme b</name>
        <dbReference type="ChEBI" id="CHEBI:60344"/>
        <label>b562</label>
    </ligand>
    <ligandPart>
        <name>Fe</name>
        <dbReference type="ChEBI" id="CHEBI:18248"/>
    </ligandPart>
</feature>
<dbReference type="Gene3D" id="1.20.810.10">
    <property type="entry name" value="Cytochrome Bc1 Complex, Chain C"/>
    <property type="match status" value="1"/>
</dbReference>
<dbReference type="GO" id="GO:0045275">
    <property type="term" value="C:respiratory chain complex III"/>
    <property type="evidence" value="ECO:0007669"/>
    <property type="project" value="InterPro"/>
</dbReference>
<keyword evidence="10" id="KW-0999">Mitochondrion inner membrane</keyword>
<dbReference type="PROSITE" id="PS51003">
    <property type="entry name" value="CYTB_CTER"/>
    <property type="match status" value="1"/>
</dbReference>
<feature type="transmembrane region" description="Helical" evidence="20">
    <location>
        <begin position="30"/>
        <end position="52"/>
    </location>
</feature>
<dbReference type="InterPro" id="IPR036150">
    <property type="entry name" value="Cyt_b/b6_C_sf"/>
</dbReference>
<dbReference type="EMBL" id="MH049869">
    <property type="protein sequence ID" value="AYN50331.1"/>
    <property type="molecule type" value="Genomic_DNA"/>
</dbReference>
<evidence type="ECO:0000256" key="3">
    <source>
        <dbReference type="ARBA" id="ARBA00011088"/>
    </source>
</evidence>
<feature type="transmembrane region" description="Helical" evidence="20">
    <location>
        <begin position="229"/>
        <end position="246"/>
    </location>
</feature>
<keyword evidence="16 20" id="KW-0472">Membrane</keyword>
<comment type="subunit">
    <text evidence="3">The cytochrome bc1 complex contains 11 subunits: 3 respiratory subunits (MT-CYB, CYC1 and UQCRFS1), 2 core proteins (UQCRC1 and UQCRC2) and 6 low-molecular weight proteins (UQCRH/QCR6, UQCRB/QCR7, UQCRQ/QCR8, UQCR10/QCR9, UQCR11/QCR10 and a cleavage product of UQCRFS1). This cytochrome bc1 complex then forms a dimer.</text>
</comment>
<dbReference type="AlphaFoldDB" id="A0A3G2JZ43"/>
<feature type="transmembrane region" description="Helical" evidence="20">
    <location>
        <begin position="346"/>
        <end position="369"/>
    </location>
</feature>
<evidence type="ECO:0000256" key="15">
    <source>
        <dbReference type="ARBA" id="ARBA00023128"/>
    </source>
</evidence>
<evidence type="ECO:0000256" key="1">
    <source>
        <dbReference type="ARBA" id="ARBA00002566"/>
    </source>
</evidence>
<feature type="binding site" description="axial binding residue" evidence="19">
    <location>
        <position position="97"/>
    </location>
    <ligand>
        <name>heme b</name>
        <dbReference type="ChEBI" id="CHEBI:60344"/>
        <label>b566</label>
    </ligand>
    <ligandPart>
        <name>Fe</name>
        <dbReference type="ChEBI" id="CHEBI:18248"/>
    </ligandPart>
</feature>
<dbReference type="RefSeq" id="YP_009527946.1">
    <property type="nucleotide sequence ID" value="NC_039686.1"/>
</dbReference>
<dbReference type="GO" id="GO:0006122">
    <property type="term" value="P:mitochondrial electron transport, ubiquinol to cytochrome c"/>
    <property type="evidence" value="ECO:0007669"/>
    <property type="project" value="TreeGrafter"/>
</dbReference>
<evidence type="ECO:0000256" key="17">
    <source>
        <dbReference type="ARBA" id="ARBA00061233"/>
    </source>
</evidence>
<comment type="similarity">
    <text evidence="17 20">Belongs to the cytochrome b family.</text>
</comment>
<keyword evidence="6 19" id="KW-0349">Heme</keyword>
<keyword evidence="5 20" id="KW-0813">Transport</keyword>
<organism evidence="23">
    <name type="scientific">Budorcas tibetana</name>
    <name type="common">Sichuan takin</name>
    <dbReference type="NCBI Taxonomy" id="3369737"/>
    <lineage>
        <taxon>Eukaryota</taxon>
        <taxon>Metazoa</taxon>
        <taxon>Chordata</taxon>
        <taxon>Craniata</taxon>
        <taxon>Vertebrata</taxon>
        <taxon>Euteleostomi</taxon>
        <taxon>Mammalia</taxon>
        <taxon>Eutheria</taxon>
        <taxon>Laurasiatheria</taxon>
        <taxon>Artiodactyla</taxon>
        <taxon>Ruminantia</taxon>
        <taxon>Pecora</taxon>
        <taxon>Bovidae</taxon>
        <taxon>Caprinae</taxon>
        <taxon>Budorcas</taxon>
    </lineage>
</organism>
<evidence type="ECO:0000256" key="12">
    <source>
        <dbReference type="ARBA" id="ARBA00022989"/>
    </source>
</evidence>
<feature type="binding site" description="axial binding residue" evidence="19">
    <location>
        <position position="83"/>
    </location>
    <ligand>
        <name>heme b</name>
        <dbReference type="ChEBI" id="CHEBI:60344"/>
        <label>b562</label>
    </ligand>
    <ligandPart>
        <name>Fe</name>
        <dbReference type="ChEBI" id="CHEBI:18248"/>
    </ligandPart>
</feature>
<dbReference type="PIRSF" id="PIRSF038885">
    <property type="entry name" value="COB"/>
    <property type="match status" value="1"/>
</dbReference>
<keyword evidence="9 19" id="KW-0479">Metal-binding</keyword>
<evidence type="ECO:0000256" key="4">
    <source>
        <dbReference type="ARBA" id="ARBA00013531"/>
    </source>
</evidence>
<evidence type="ECO:0000256" key="9">
    <source>
        <dbReference type="ARBA" id="ARBA00022723"/>
    </source>
</evidence>
<evidence type="ECO:0000256" key="13">
    <source>
        <dbReference type="ARBA" id="ARBA00023004"/>
    </source>
</evidence>
<evidence type="ECO:0000256" key="11">
    <source>
        <dbReference type="ARBA" id="ARBA00022982"/>
    </source>
</evidence>
<dbReference type="GO" id="GO:0046872">
    <property type="term" value="F:metal ion binding"/>
    <property type="evidence" value="ECO:0007669"/>
    <property type="project" value="UniProtKB-UniRule"/>
</dbReference>
<evidence type="ECO:0000256" key="20">
    <source>
        <dbReference type="RuleBase" id="RU362117"/>
    </source>
</evidence>
<evidence type="ECO:0000256" key="6">
    <source>
        <dbReference type="ARBA" id="ARBA00022617"/>
    </source>
</evidence>
<accession>A0A3G2JZ43</accession>
<feature type="binding site" description="axial binding residue" evidence="19">
    <location>
        <position position="196"/>
    </location>
    <ligand>
        <name>heme b</name>
        <dbReference type="ChEBI" id="CHEBI:60344"/>
        <label>b566</label>
    </ligand>
    <ligandPart>
        <name>Fe</name>
        <dbReference type="ChEBI" id="CHEBI:18248"/>
    </ligandPart>
</feature>
<keyword evidence="14" id="KW-0830">Ubiquinone</keyword>
<keyword evidence="8 20" id="KW-0812">Transmembrane</keyword>
<feature type="transmembrane region" description="Helical" evidence="20">
    <location>
        <begin position="319"/>
        <end position="340"/>
    </location>
</feature>
<feature type="domain" description="Cytochrome b/b6 C-terminal region profile" evidence="22">
    <location>
        <begin position="210"/>
        <end position="379"/>
    </location>
</feature>
<dbReference type="InterPro" id="IPR005798">
    <property type="entry name" value="Cyt_b/b6_C"/>
</dbReference>
<dbReference type="GO" id="GO:0008121">
    <property type="term" value="F:quinol-cytochrome-c reductase activity"/>
    <property type="evidence" value="ECO:0007669"/>
    <property type="project" value="InterPro"/>
</dbReference>
<reference evidence="23" key="1">
    <citation type="journal article" date="2018" name="Int. J. Biol. Macromol.">
        <title>The complete mitochondrial genome of Budorcas taxicolor tibetana (Artiodactyla: Bovidae) and comparison with other Caprinae species: Insight into the phylogeny of the genus Budorcas.</title>
        <authorList>
            <person name="Zhou M."/>
            <person name="Yu J."/>
            <person name="Li B."/>
            <person name="Ouyang B."/>
            <person name="Yang J."/>
        </authorList>
    </citation>
    <scope>NUCLEOTIDE SEQUENCE</scope>
</reference>
<keyword evidence="15 20" id="KW-0496">Mitochondrion</keyword>
<evidence type="ECO:0000313" key="23">
    <source>
        <dbReference type="EMBL" id="AYN50331.1"/>
    </source>
</evidence>
<evidence type="ECO:0000256" key="14">
    <source>
        <dbReference type="ARBA" id="ARBA00023075"/>
    </source>
</evidence>
<dbReference type="GO" id="GO:0016491">
    <property type="term" value="F:oxidoreductase activity"/>
    <property type="evidence" value="ECO:0007669"/>
    <property type="project" value="UniProtKB-UniRule"/>
</dbReference>
<name>A0A3G2JZ43_9CETA</name>
<dbReference type="GO" id="GO:0005743">
    <property type="term" value="C:mitochondrial inner membrane"/>
    <property type="evidence" value="ECO:0007669"/>
    <property type="project" value="UniProtKB-SubCell"/>
</dbReference>
<comment type="cofactor">
    <cofactor evidence="20">
        <name>heme b</name>
        <dbReference type="ChEBI" id="CHEBI:60344"/>
    </cofactor>
    <text evidence="20">Binds 2 heme groups non-covalently.</text>
</comment>
<dbReference type="InterPro" id="IPR027387">
    <property type="entry name" value="Cytb/b6-like_sf"/>
</dbReference>
<dbReference type="InterPro" id="IPR048259">
    <property type="entry name" value="Cytochrome_b_N_euk/bac"/>
</dbReference>
<keyword evidence="7 20" id="KW-0679">Respiratory chain</keyword>
<evidence type="ECO:0000259" key="21">
    <source>
        <dbReference type="PROSITE" id="PS51002"/>
    </source>
</evidence>
<feature type="binding site" evidence="18">
    <location>
        <position position="201"/>
    </location>
    <ligand>
        <name>a ubiquinone</name>
        <dbReference type="ChEBI" id="CHEBI:16389"/>
    </ligand>
</feature>
<sequence length="379" mass="42927">MINIRKTHPLMKIVNNALIDLPTPSNISSWWNFGSLLGTCLALQILTGLFLAMHYTSDTTMAFSSVTHICRDVNYGWIIRYMHANGASMFFICLFMHVGRGLYYGSYTFLETWNIGVILLFTTMATAFMGYVLPWGQMSFWGATVITNLLSAIPYIGTNLVEWIWGGFSVDKATLTRFFAFHFILPFIIVALTMIHLIFLHETGSNNPTGIPSDTDKIPFHPYYTIKDILGIMLLILILMSLVLFTPDLLGDPDNYTPANPLNTPSHIKPEWYFLFAYAILRSIPNKLGGVLALVLSILILTLVPFLHTSKQRSMMFRPISQCMFWLLMADLLTLTWIGGQPVEHPYIIIGQLASIMYFLIILAMMPLASTIENNLLKW</sequence>
<dbReference type="FunFam" id="1.20.810.10:FF:000002">
    <property type="entry name" value="Cytochrome b"/>
    <property type="match status" value="1"/>
</dbReference>
<evidence type="ECO:0000256" key="16">
    <source>
        <dbReference type="ARBA" id="ARBA00023136"/>
    </source>
</evidence>
<dbReference type="CTD" id="4519"/>
<feature type="transmembrane region" description="Helical" evidence="20">
    <location>
        <begin position="178"/>
        <end position="200"/>
    </location>
</feature>
<feature type="transmembrane region" description="Helical" evidence="20">
    <location>
        <begin position="140"/>
        <end position="158"/>
    </location>
</feature>
<comment type="subcellular location">
    <subcellularLocation>
        <location evidence="2">Mitochondrion inner membrane</location>
        <topology evidence="2">Multi-pass membrane protein</topology>
    </subcellularLocation>
</comment>
<keyword evidence="12 20" id="KW-1133">Transmembrane helix</keyword>
<feature type="transmembrane region" description="Helical" evidence="20">
    <location>
        <begin position="288"/>
        <end position="307"/>
    </location>
</feature>
<evidence type="ECO:0000256" key="7">
    <source>
        <dbReference type="ARBA" id="ARBA00022660"/>
    </source>
</evidence>
<evidence type="ECO:0000256" key="8">
    <source>
        <dbReference type="ARBA" id="ARBA00022692"/>
    </source>
</evidence>
<dbReference type="CDD" id="cd00284">
    <property type="entry name" value="Cytochrome_b_N"/>
    <property type="match status" value="1"/>
</dbReference>
<keyword evidence="13 19" id="KW-0408">Iron</keyword>
<feature type="domain" description="Cytochrome b/b6 N-terminal region profile" evidence="21">
    <location>
        <begin position="1"/>
        <end position="209"/>
    </location>
</feature>
<evidence type="ECO:0000256" key="10">
    <source>
        <dbReference type="ARBA" id="ARBA00022792"/>
    </source>
</evidence>
<feature type="transmembrane region" description="Helical" evidence="20">
    <location>
        <begin position="87"/>
        <end position="107"/>
    </location>
</feature>
<evidence type="ECO:0000259" key="22">
    <source>
        <dbReference type="PROSITE" id="PS51003"/>
    </source>
</evidence>
<dbReference type="CDD" id="cd00290">
    <property type="entry name" value="cytochrome_b_C"/>
    <property type="match status" value="1"/>
</dbReference>
<dbReference type="InterPro" id="IPR048260">
    <property type="entry name" value="Cytochrome_b_C_euk/bac"/>
</dbReference>
<dbReference type="Pfam" id="PF00033">
    <property type="entry name" value="Cytochrome_B"/>
    <property type="match status" value="1"/>
</dbReference>
<keyword evidence="11 20" id="KW-0249">Electron transport</keyword>
<dbReference type="InterPro" id="IPR030689">
    <property type="entry name" value="Cytochrome_b"/>
</dbReference>
<dbReference type="GeneID" id="38345249"/>
<geneLocation type="mitochondrion" evidence="23"/>
<dbReference type="PANTHER" id="PTHR19271">
    <property type="entry name" value="CYTOCHROME B"/>
    <property type="match status" value="1"/>
</dbReference>
<feature type="transmembrane region" description="Helical" evidence="20">
    <location>
        <begin position="113"/>
        <end position="133"/>
    </location>
</feature>
<evidence type="ECO:0000256" key="5">
    <source>
        <dbReference type="ARBA" id="ARBA00022448"/>
    </source>
</evidence>